<dbReference type="PROSITE" id="PS51257">
    <property type="entry name" value="PROKAR_LIPOPROTEIN"/>
    <property type="match status" value="1"/>
</dbReference>
<sequence>MTVKPRFTLFAAALLLAACGEPAAQNAASAAPSASSAASAPAVDTAASSAASASAPFSLAMKTDLEQIWSVLQPGFSEQAAKEVEWSRRIDAAKTTAQVQAVAEERLALNDKQWRALQDLKLVDSTAQSLRDRLVLEGRKSSEAYQAELAVAREKSGGVLSEEQFAKLTAGERERQVEISQTLTELLKLSKQAGIKNELVQ</sequence>
<feature type="chain" id="PRO_5046387721" description="Lipoprotein" evidence="1">
    <location>
        <begin position="24"/>
        <end position="201"/>
    </location>
</feature>
<name>A0ABS9NQL0_9NEIS</name>
<feature type="signal peptide" evidence="1">
    <location>
        <begin position="1"/>
        <end position="23"/>
    </location>
</feature>
<accession>A0ABS9NQL0</accession>
<dbReference type="Proteomes" id="UP001298424">
    <property type="component" value="Unassembled WGS sequence"/>
</dbReference>
<gene>
    <name evidence="2" type="ORF">MB824_11315</name>
</gene>
<protein>
    <recommendedName>
        <fullName evidence="4">Lipoprotein</fullName>
    </recommendedName>
</protein>
<evidence type="ECO:0000256" key="1">
    <source>
        <dbReference type="SAM" id="SignalP"/>
    </source>
</evidence>
<dbReference type="EMBL" id="JAKOOW010000078">
    <property type="protein sequence ID" value="MCG6505074.1"/>
    <property type="molecule type" value="Genomic_DNA"/>
</dbReference>
<evidence type="ECO:0000313" key="3">
    <source>
        <dbReference type="Proteomes" id="UP001298424"/>
    </source>
</evidence>
<reference evidence="2 3" key="1">
    <citation type="submission" date="2022-02" db="EMBL/GenBank/DDBJ databases">
        <title>Genome sequence data of Kingella unionensis sp. nov. strain CICC 24913 (CCUG 75125).</title>
        <authorList>
            <person name="Xiao M."/>
        </authorList>
    </citation>
    <scope>NUCLEOTIDE SEQUENCE [LARGE SCALE GENOMIC DNA]</scope>
    <source>
        <strain evidence="2 3">CICC 24913</strain>
    </source>
</reference>
<keyword evidence="3" id="KW-1185">Reference proteome</keyword>
<organism evidence="2 3">
    <name type="scientific">Kingella pumchi</name>
    <dbReference type="NCBI Taxonomy" id="2779506"/>
    <lineage>
        <taxon>Bacteria</taxon>
        <taxon>Pseudomonadati</taxon>
        <taxon>Pseudomonadota</taxon>
        <taxon>Betaproteobacteria</taxon>
        <taxon>Neisseriales</taxon>
        <taxon>Neisseriaceae</taxon>
        <taxon>Kingella</taxon>
    </lineage>
</organism>
<proteinExistence type="predicted"/>
<evidence type="ECO:0000313" key="2">
    <source>
        <dbReference type="EMBL" id="MCG6505074.1"/>
    </source>
</evidence>
<comment type="caution">
    <text evidence="2">The sequence shown here is derived from an EMBL/GenBank/DDBJ whole genome shotgun (WGS) entry which is preliminary data.</text>
</comment>
<keyword evidence="1" id="KW-0732">Signal</keyword>
<evidence type="ECO:0008006" key="4">
    <source>
        <dbReference type="Google" id="ProtNLM"/>
    </source>
</evidence>
<dbReference type="RefSeq" id="WP_238748641.1">
    <property type="nucleotide sequence ID" value="NZ_JAKOOW010000078.1"/>
</dbReference>